<feature type="region of interest" description="Disordered" evidence="2">
    <location>
        <begin position="102"/>
        <end position="186"/>
    </location>
</feature>
<proteinExistence type="inferred from homology"/>
<dbReference type="Proteomes" id="UP001147782">
    <property type="component" value="Unassembled WGS sequence"/>
</dbReference>
<comment type="caution">
    <text evidence="3">The sequence shown here is derived from an EMBL/GenBank/DDBJ whole genome shotgun (WGS) entry which is preliminary data.</text>
</comment>
<accession>A0A9W9SK62</accession>
<protein>
    <recommendedName>
        <fullName evidence="5">NADH dehydrogenase [ubiquinone] 1 alpha subcomplex subunit</fullName>
    </recommendedName>
</protein>
<dbReference type="InterPro" id="IPR007763">
    <property type="entry name" value="NDUFA12"/>
</dbReference>
<evidence type="ECO:0000313" key="4">
    <source>
        <dbReference type="Proteomes" id="UP001147782"/>
    </source>
</evidence>
<dbReference type="EMBL" id="JAPZBS010000002">
    <property type="protein sequence ID" value="KAJ5380076.1"/>
    <property type="molecule type" value="Genomic_DNA"/>
</dbReference>
<dbReference type="GO" id="GO:0005739">
    <property type="term" value="C:mitochondrion"/>
    <property type="evidence" value="ECO:0007669"/>
    <property type="project" value="TreeGrafter"/>
</dbReference>
<dbReference type="GO" id="GO:0045271">
    <property type="term" value="C:respiratory chain complex I"/>
    <property type="evidence" value="ECO:0007669"/>
    <property type="project" value="InterPro"/>
</dbReference>
<sequence length="186" mass="21424">MVNSLWFKWKSLRLPWRRSFLVGQDLAGNTFWEFKDVANANRFRRIVKFDPKTHYGDVQVTPQWHQWLRYVRQDPPSLEEQQQDLVRQAQIKHLARLADERWASKPSFLDKPKTQQPLPPTEPAKPSVNPTTESPPETSTSTPPTPTPKPASAKPKAPKEDPWAKANPGNPGDTWQPESWTPSSKR</sequence>
<gene>
    <name evidence="3" type="ORF">N7496_002504</name>
</gene>
<keyword evidence="4" id="KW-1185">Reference proteome</keyword>
<feature type="compositionally biased region" description="Polar residues" evidence="2">
    <location>
        <begin position="176"/>
        <end position="186"/>
    </location>
</feature>
<dbReference type="PANTHER" id="PTHR32470:SF2">
    <property type="entry name" value="NADH DEHYDROGENASE [UBIQUINONE] 1 ALPHA SUBCOMPLEX ASSEMBLY FACTOR 2"/>
    <property type="match status" value="1"/>
</dbReference>
<dbReference type="GeneID" id="81434612"/>
<dbReference type="OrthoDB" id="10255576at2759"/>
<feature type="compositionally biased region" description="Low complexity" evidence="2">
    <location>
        <begin position="130"/>
        <end position="142"/>
    </location>
</feature>
<dbReference type="AlphaFoldDB" id="A0A9W9SK62"/>
<evidence type="ECO:0000256" key="2">
    <source>
        <dbReference type="SAM" id="MobiDB-lite"/>
    </source>
</evidence>
<evidence type="ECO:0000313" key="3">
    <source>
        <dbReference type="EMBL" id="KAJ5380076.1"/>
    </source>
</evidence>
<dbReference type="Pfam" id="PF05071">
    <property type="entry name" value="NDUFA12"/>
    <property type="match status" value="1"/>
</dbReference>
<organism evidence="3 4">
    <name type="scientific">Penicillium cataractarum</name>
    <dbReference type="NCBI Taxonomy" id="2100454"/>
    <lineage>
        <taxon>Eukaryota</taxon>
        <taxon>Fungi</taxon>
        <taxon>Dikarya</taxon>
        <taxon>Ascomycota</taxon>
        <taxon>Pezizomycotina</taxon>
        <taxon>Eurotiomycetes</taxon>
        <taxon>Eurotiomycetidae</taxon>
        <taxon>Eurotiales</taxon>
        <taxon>Aspergillaceae</taxon>
        <taxon>Penicillium</taxon>
    </lineage>
</organism>
<feature type="compositionally biased region" description="Basic and acidic residues" evidence="2">
    <location>
        <begin position="102"/>
        <end position="113"/>
    </location>
</feature>
<evidence type="ECO:0000256" key="1">
    <source>
        <dbReference type="ARBA" id="ARBA00007355"/>
    </source>
</evidence>
<name>A0A9W9SK62_9EURO</name>
<reference evidence="3" key="2">
    <citation type="journal article" date="2023" name="IMA Fungus">
        <title>Comparative genomic study of the Penicillium genus elucidates a diverse pangenome and 15 lateral gene transfer events.</title>
        <authorList>
            <person name="Petersen C."/>
            <person name="Sorensen T."/>
            <person name="Nielsen M.R."/>
            <person name="Sondergaard T.E."/>
            <person name="Sorensen J.L."/>
            <person name="Fitzpatrick D.A."/>
            <person name="Frisvad J.C."/>
            <person name="Nielsen K.L."/>
        </authorList>
    </citation>
    <scope>NUCLEOTIDE SEQUENCE</scope>
    <source>
        <strain evidence="3">IBT 29864</strain>
    </source>
</reference>
<dbReference type="RefSeq" id="XP_056557647.1">
    <property type="nucleotide sequence ID" value="XM_056695435.1"/>
</dbReference>
<dbReference type="PANTHER" id="PTHR32470">
    <property type="entry name" value="ADH DEHYDROGENASE [UBIQUINONE] 1 ALPHA SUBCOMPLEX ASSEMBLY FACTOR 2"/>
    <property type="match status" value="1"/>
</dbReference>
<evidence type="ECO:0008006" key="5">
    <source>
        <dbReference type="Google" id="ProtNLM"/>
    </source>
</evidence>
<comment type="similarity">
    <text evidence="1">Belongs to the complex I NDUFA12 subunit family.</text>
</comment>
<reference evidence="3" key="1">
    <citation type="submission" date="2022-11" db="EMBL/GenBank/DDBJ databases">
        <authorList>
            <person name="Petersen C."/>
        </authorList>
    </citation>
    <scope>NUCLEOTIDE SEQUENCE</scope>
    <source>
        <strain evidence="3">IBT 29864</strain>
    </source>
</reference>
<dbReference type="GO" id="GO:0032981">
    <property type="term" value="P:mitochondrial respiratory chain complex I assembly"/>
    <property type="evidence" value="ECO:0007669"/>
    <property type="project" value="TreeGrafter"/>
</dbReference>
<dbReference type="InterPro" id="IPR052618">
    <property type="entry name" value="ComplexI_NDUFA12"/>
</dbReference>